<name>A0A4S8ZMR7_AURPU</name>
<evidence type="ECO:0000256" key="5">
    <source>
        <dbReference type="PROSITE-ProRule" id="PRU00192"/>
    </source>
</evidence>
<dbReference type="Pfam" id="PF00106">
    <property type="entry name" value="adh_short"/>
    <property type="match status" value="1"/>
</dbReference>
<dbReference type="EMBL" id="QZAN01000003">
    <property type="protein sequence ID" value="THW67349.1"/>
    <property type="molecule type" value="Genomic_DNA"/>
</dbReference>
<keyword evidence="4" id="KW-0560">Oxidoreductase</keyword>
<proteinExistence type="inferred from homology"/>
<evidence type="ECO:0000256" key="4">
    <source>
        <dbReference type="ARBA" id="ARBA00023002"/>
    </source>
</evidence>
<reference evidence="8 9" key="1">
    <citation type="submission" date="2018-10" db="EMBL/GenBank/DDBJ databases">
        <title>Fifty Aureobasidium pullulans genomes reveal a recombining polyextremotolerant generalist.</title>
        <authorList>
            <person name="Gostincar C."/>
            <person name="Turk M."/>
            <person name="Zajc J."/>
            <person name="Gunde-Cimerman N."/>
        </authorList>
    </citation>
    <scope>NUCLEOTIDE SEQUENCE [LARGE SCALE GENOMIC DNA]</scope>
    <source>
        <strain evidence="8 9">EXF-10751</strain>
    </source>
</reference>
<protein>
    <submittedName>
        <fullName evidence="8">NAD(P)-binding protein</fullName>
    </submittedName>
</protein>
<dbReference type="InterPro" id="IPR036028">
    <property type="entry name" value="SH3-like_dom_sf"/>
</dbReference>
<comment type="similarity">
    <text evidence="1">Belongs to the short-chain dehydrogenases/reductases (SDR) family.</text>
</comment>
<dbReference type="InterPro" id="IPR001452">
    <property type="entry name" value="SH3_domain"/>
</dbReference>
<dbReference type="Gene3D" id="3.40.50.720">
    <property type="entry name" value="NAD(P)-binding Rossmann-like Domain"/>
    <property type="match status" value="1"/>
</dbReference>
<evidence type="ECO:0000313" key="9">
    <source>
        <dbReference type="Proteomes" id="UP000310421"/>
    </source>
</evidence>
<dbReference type="InterPro" id="IPR036291">
    <property type="entry name" value="NAD(P)-bd_dom_sf"/>
</dbReference>
<dbReference type="AlphaFoldDB" id="A0A4S8ZMR7"/>
<dbReference type="SUPFAM" id="SSF50044">
    <property type="entry name" value="SH3-domain"/>
    <property type="match status" value="1"/>
</dbReference>
<dbReference type="Pfam" id="PF00018">
    <property type="entry name" value="SH3_1"/>
    <property type="match status" value="1"/>
</dbReference>
<organism evidence="8 9">
    <name type="scientific">Aureobasidium pullulans</name>
    <name type="common">Black yeast</name>
    <name type="synonym">Pullularia pullulans</name>
    <dbReference type="NCBI Taxonomy" id="5580"/>
    <lineage>
        <taxon>Eukaryota</taxon>
        <taxon>Fungi</taxon>
        <taxon>Dikarya</taxon>
        <taxon>Ascomycota</taxon>
        <taxon>Pezizomycotina</taxon>
        <taxon>Dothideomycetes</taxon>
        <taxon>Dothideomycetidae</taxon>
        <taxon>Dothideales</taxon>
        <taxon>Saccotheciaceae</taxon>
        <taxon>Aureobasidium</taxon>
    </lineage>
</organism>
<sequence>MMIKQSTAGDQTQITMPFNYNKVLVLGATSGIGWALASKLVQNGTSVIVTGRRQEKLDEFVSQHGKEKAEAVQFDITQLDKIPEFVKDIMESHPDIDSIFLNSGIQRGFDFSKPESIDLSSVSEEMNTNYISYIHLVTAFTPYLQKQSKQTSFIFTTSGLALIPMMRCPNYCASKAALHHFILVLREQLKNGPGNIQVIEIFPPAVQTELHDEKHQPDIKNGGQIGMPLKDFTEATWAGLEAGKDQIPVGMSEGSFNGWEQERQKAFHDYCDNRFAHQETTMAPLEEMQIAQLNRSIRTIKAELEYLCDASVITPQQLSSLLSQIPAQTALHAPLSVGAVPGAVPINDAAPTAPMANLNIHRDDEKKQPNNFYQPSPAATPAPPPAYAAPPPSMPPLAQATALYAYNGTDPGDLELQPNDHINVMEYMNAEWWKGRSSRTGQEGIFPRSYVRVIENALPQSAPTSYGNMPLEVSGQGDGSGKVPTKMQEGGKKIGKKLGNAAIFGAGATIGGNIVNSIF</sequence>
<gene>
    <name evidence="8" type="ORF">D6D20_00690</name>
</gene>
<dbReference type="SMART" id="SM00326">
    <property type="entry name" value="SH3"/>
    <property type="match status" value="1"/>
</dbReference>
<evidence type="ECO:0000313" key="8">
    <source>
        <dbReference type="EMBL" id="THW67349.1"/>
    </source>
</evidence>
<evidence type="ECO:0000256" key="2">
    <source>
        <dbReference type="ARBA" id="ARBA00022443"/>
    </source>
</evidence>
<comment type="caution">
    <text evidence="8">The sequence shown here is derived from an EMBL/GenBank/DDBJ whole genome shotgun (WGS) entry which is preliminary data.</text>
</comment>
<dbReference type="Gene3D" id="2.30.30.40">
    <property type="entry name" value="SH3 Domains"/>
    <property type="match status" value="1"/>
</dbReference>
<dbReference type="PROSITE" id="PS50002">
    <property type="entry name" value="SH3"/>
    <property type="match status" value="1"/>
</dbReference>
<evidence type="ECO:0000256" key="1">
    <source>
        <dbReference type="ARBA" id="ARBA00006484"/>
    </source>
</evidence>
<feature type="compositionally biased region" description="Pro residues" evidence="6">
    <location>
        <begin position="378"/>
        <end position="394"/>
    </location>
</feature>
<keyword evidence="2 5" id="KW-0728">SH3 domain</keyword>
<evidence type="ECO:0000256" key="3">
    <source>
        <dbReference type="ARBA" id="ARBA00022857"/>
    </source>
</evidence>
<dbReference type="InterPro" id="IPR002347">
    <property type="entry name" value="SDR_fam"/>
</dbReference>
<accession>A0A4S8ZMR7</accession>
<dbReference type="PROSITE" id="PS00061">
    <property type="entry name" value="ADH_SHORT"/>
    <property type="match status" value="1"/>
</dbReference>
<dbReference type="Proteomes" id="UP000310421">
    <property type="component" value="Unassembled WGS sequence"/>
</dbReference>
<evidence type="ECO:0000259" key="7">
    <source>
        <dbReference type="PROSITE" id="PS50002"/>
    </source>
</evidence>
<dbReference type="PANTHER" id="PTHR43669:SF11">
    <property type="entry name" value="SHORT-CHAIN DEHYDROGENASE_OXIDOREDUCTASE"/>
    <property type="match status" value="1"/>
</dbReference>
<dbReference type="SUPFAM" id="SSF51735">
    <property type="entry name" value="NAD(P)-binding Rossmann-fold domains"/>
    <property type="match status" value="1"/>
</dbReference>
<dbReference type="PANTHER" id="PTHR43669">
    <property type="entry name" value="5-KETO-D-GLUCONATE 5-REDUCTASE"/>
    <property type="match status" value="1"/>
</dbReference>
<feature type="region of interest" description="Disordered" evidence="6">
    <location>
        <begin position="365"/>
        <end position="394"/>
    </location>
</feature>
<dbReference type="GO" id="GO:0016491">
    <property type="term" value="F:oxidoreductase activity"/>
    <property type="evidence" value="ECO:0007669"/>
    <property type="project" value="UniProtKB-KW"/>
</dbReference>
<dbReference type="CDD" id="cd00174">
    <property type="entry name" value="SH3"/>
    <property type="match status" value="1"/>
</dbReference>
<evidence type="ECO:0000256" key="6">
    <source>
        <dbReference type="SAM" id="MobiDB-lite"/>
    </source>
</evidence>
<dbReference type="PRINTS" id="PR00081">
    <property type="entry name" value="GDHRDH"/>
</dbReference>
<feature type="domain" description="SH3" evidence="7">
    <location>
        <begin position="395"/>
        <end position="456"/>
    </location>
</feature>
<keyword evidence="3" id="KW-0521">NADP</keyword>
<dbReference type="InterPro" id="IPR020904">
    <property type="entry name" value="Sc_DH/Rdtase_CS"/>
</dbReference>